<reference evidence="9" key="2">
    <citation type="submission" date="2025-09" db="UniProtKB">
        <authorList>
            <consortium name="Ensembl"/>
        </authorList>
    </citation>
    <scope>IDENTIFICATION</scope>
</reference>
<dbReference type="InterPro" id="IPR003877">
    <property type="entry name" value="SPRY_dom"/>
</dbReference>
<dbReference type="FunCoup" id="A0A3Q3NKL0">
    <property type="interactions" value="213"/>
</dbReference>
<dbReference type="InterPro" id="IPR001841">
    <property type="entry name" value="Znf_RING"/>
</dbReference>
<dbReference type="AlphaFoldDB" id="A0A3Q3NKL0"/>
<dbReference type="SMART" id="SM00184">
    <property type="entry name" value="RING"/>
    <property type="match status" value="1"/>
</dbReference>
<keyword evidence="1" id="KW-0479">Metal-binding</keyword>
<dbReference type="PROSITE" id="PS00518">
    <property type="entry name" value="ZF_RING_1"/>
    <property type="match status" value="1"/>
</dbReference>
<evidence type="ECO:0000313" key="10">
    <source>
        <dbReference type="Proteomes" id="UP000261660"/>
    </source>
</evidence>
<dbReference type="InParanoid" id="A0A3Q3NKL0"/>
<dbReference type="Pfam" id="PF13445">
    <property type="entry name" value="zf-RING_UBOX"/>
    <property type="match status" value="1"/>
</dbReference>
<dbReference type="SUPFAM" id="SSF57845">
    <property type="entry name" value="B-box zinc-binding domain"/>
    <property type="match status" value="1"/>
</dbReference>
<evidence type="ECO:0000256" key="5">
    <source>
        <dbReference type="SAM" id="Coils"/>
    </source>
</evidence>
<dbReference type="SMART" id="SM00589">
    <property type="entry name" value="PRY"/>
    <property type="match status" value="1"/>
</dbReference>
<dbReference type="STRING" id="56723.ENSLBEP00000035435"/>
<evidence type="ECO:0000256" key="2">
    <source>
        <dbReference type="ARBA" id="ARBA00022771"/>
    </source>
</evidence>
<sequence length="467" mass="53455">MASRSVDDYSCPVCHEIFSDPVVLSCSHSFCKDCLQRWWRMKGSRECPCCKIRSSKSDPPRNLVLKNLCEALLAQQAPAESEALCSLHSEKLKLFCLDHQQPVCVVCRDSKMHNSHKFRPIDEAAADQKEALQKVLKPLQERLEIFKEAKCNCNQTADHIKVQTQNTEKRIKEQFKKLHDFLRKEEEVRISALREEEKQKSQKMKEKIEALNREIAALSNTIRTTEVELRADDISFLKNYKAALKRIQQRPLLDDPELVSGALLDEVKHLGNLTFNIWNKMKEIITYTPVILDPNTADHELVLSEDLTSVRHGGRGQLPKNLERTKFSCSVLGSEGFNSGTHCWEVAVGANRDWELGVLGEHPQKSGRLLSVLWRIMFSDGKYTAFSTVGSEKDLPVEKQLQKIRVHLDFDEGKLEFSDVDTDTLIHTFTHTFTYTLFPYIYTENQVPLMIFPVKLSVKVGNLKGKI</sequence>
<dbReference type="InterPro" id="IPR003879">
    <property type="entry name" value="Butyrophylin_SPRY"/>
</dbReference>
<dbReference type="GO" id="GO:0008270">
    <property type="term" value="F:zinc ion binding"/>
    <property type="evidence" value="ECO:0007669"/>
    <property type="project" value="UniProtKB-KW"/>
</dbReference>
<dbReference type="PRINTS" id="PR01407">
    <property type="entry name" value="BUTYPHLNCDUF"/>
</dbReference>
<evidence type="ECO:0000259" key="7">
    <source>
        <dbReference type="PROSITE" id="PS50119"/>
    </source>
</evidence>
<evidence type="ECO:0000256" key="4">
    <source>
        <dbReference type="PROSITE-ProRule" id="PRU00024"/>
    </source>
</evidence>
<evidence type="ECO:0000256" key="1">
    <source>
        <dbReference type="ARBA" id="ARBA00022723"/>
    </source>
</evidence>
<dbReference type="PROSITE" id="PS50188">
    <property type="entry name" value="B302_SPRY"/>
    <property type="match status" value="1"/>
</dbReference>
<dbReference type="PROSITE" id="PS50119">
    <property type="entry name" value="ZF_BBOX"/>
    <property type="match status" value="1"/>
</dbReference>
<evidence type="ECO:0000259" key="6">
    <source>
        <dbReference type="PROSITE" id="PS50089"/>
    </source>
</evidence>
<dbReference type="GeneTree" id="ENSGT00970000193381"/>
<feature type="domain" description="B box-type" evidence="7">
    <location>
        <begin position="80"/>
        <end position="121"/>
    </location>
</feature>
<feature type="domain" description="RING-type" evidence="6">
    <location>
        <begin position="11"/>
        <end position="51"/>
    </location>
</feature>
<dbReference type="PROSITE" id="PS50089">
    <property type="entry name" value="ZF_RING_2"/>
    <property type="match status" value="1"/>
</dbReference>
<dbReference type="Pfam" id="PF00643">
    <property type="entry name" value="zf-B_box"/>
    <property type="match status" value="1"/>
</dbReference>
<feature type="coiled-coil region" evidence="5">
    <location>
        <begin position="183"/>
        <end position="228"/>
    </location>
</feature>
<reference evidence="9" key="1">
    <citation type="submission" date="2025-08" db="UniProtKB">
        <authorList>
            <consortium name="Ensembl"/>
        </authorList>
    </citation>
    <scope>IDENTIFICATION</scope>
</reference>
<dbReference type="SUPFAM" id="SSF57850">
    <property type="entry name" value="RING/U-box"/>
    <property type="match status" value="1"/>
</dbReference>
<dbReference type="Gene3D" id="3.30.40.10">
    <property type="entry name" value="Zinc/RING finger domain, C3HC4 (zinc finger)"/>
    <property type="match status" value="1"/>
</dbReference>
<dbReference type="SMART" id="SM00336">
    <property type="entry name" value="BBOX"/>
    <property type="match status" value="1"/>
</dbReference>
<keyword evidence="10" id="KW-1185">Reference proteome</keyword>
<dbReference type="Gene3D" id="2.60.120.920">
    <property type="match status" value="1"/>
</dbReference>
<dbReference type="Pfam" id="PF25600">
    <property type="entry name" value="TRIM_CC"/>
    <property type="match status" value="1"/>
</dbReference>
<protein>
    <submittedName>
        <fullName evidence="9">Tripartite motif-containing protein 35-like</fullName>
    </submittedName>
</protein>
<proteinExistence type="predicted"/>
<name>A0A3Q3NKL0_9LABR</name>
<evidence type="ECO:0000313" key="9">
    <source>
        <dbReference type="Ensembl" id="ENSLBEP00000035435.1"/>
    </source>
</evidence>
<dbReference type="OrthoDB" id="6105938at2759"/>
<evidence type="ECO:0000256" key="3">
    <source>
        <dbReference type="ARBA" id="ARBA00022833"/>
    </source>
</evidence>
<dbReference type="Gene3D" id="3.30.160.60">
    <property type="entry name" value="Classic Zinc Finger"/>
    <property type="match status" value="1"/>
</dbReference>
<dbReference type="InterPro" id="IPR050143">
    <property type="entry name" value="TRIM/RBCC"/>
</dbReference>
<dbReference type="PANTHER" id="PTHR24103">
    <property type="entry name" value="E3 UBIQUITIN-PROTEIN LIGASE TRIM"/>
    <property type="match status" value="1"/>
</dbReference>
<dbReference type="InterPro" id="IPR013083">
    <property type="entry name" value="Znf_RING/FYVE/PHD"/>
</dbReference>
<dbReference type="InterPro" id="IPR006574">
    <property type="entry name" value="PRY"/>
</dbReference>
<dbReference type="Ensembl" id="ENSLBET00000036935.1">
    <property type="protein sequence ID" value="ENSLBEP00000035435.1"/>
    <property type="gene ID" value="ENSLBEG00000026603.1"/>
</dbReference>
<dbReference type="Pfam" id="PF00622">
    <property type="entry name" value="SPRY"/>
    <property type="match status" value="1"/>
</dbReference>
<dbReference type="InterPro" id="IPR013320">
    <property type="entry name" value="ConA-like_dom_sf"/>
</dbReference>
<dbReference type="InterPro" id="IPR001870">
    <property type="entry name" value="B30.2/SPRY"/>
</dbReference>
<accession>A0A3Q3NKL0</accession>
<dbReference type="InterPro" id="IPR043136">
    <property type="entry name" value="B30.2/SPRY_sf"/>
</dbReference>
<keyword evidence="3" id="KW-0862">Zinc</keyword>
<feature type="domain" description="B30.2/SPRY" evidence="8">
    <location>
        <begin position="270"/>
        <end position="456"/>
    </location>
</feature>
<dbReference type="Pfam" id="PF13765">
    <property type="entry name" value="PRY"/>
    <property type="match status" value="1"/>
</dbReference>
<dbReference type="SUPFAM" id="SSF49899">
    <property type="entry name" value="Concanavalin A-like lectins/glucanases"/>
    <property type="match status" value="1"/>
</dbReference>
<keyword evidence="2 4" id="KW-0863">Zinc-finger</keyword>
<evidence type="ECO:0000259" key="8">
    <source>
        <dbReference type="PROSITE" id="PS50188"/>
    </source>
</evidence>
<organism evidence="9 10">
    <name type="scientific">Labrus bergylta</name>
    <name type="common">ballan wrasse</name>
    <dbReference type="NCBI Taxonomy" id="56723"/>
    <lineage>
        <taxon>Eukaryota</taxon>
        <taxon>Metazoa</taxon>
        <taxon>Chordata</taxon>
        <taxon>Craniata</taxon>
        <taxon>Vertebrata</taxon>
        <taxon>Euteleostomi</taxon>
        <taxon>Actinopterygii</taxon>
        <taxon>Neopterygii</taxon>
        <taxon>Teleostei</taxon>
        <taxon>Neoteleostei</taxon>
        <taxon>Acanthomorphata</taxon>
        <taxon>Eupercaria</taxon>
        <taxon>Labriformes</taxon>
        <taxon>Labridae</taxon>
        <taxon>Labrus</taxon>
    </lineage>
</organism>
<keyword evidence="5" id="KW-0175">Coiled coil</keyword>
<dbReference type="InterPro" id="IPR017907">
    <property type="entry name" value="Znf_RING_CS"/>
</dbReference>
<dbReference type="InterPro" id="IPR058030">
    <property type="entry name" value="TRIM8/14/16/25/29/45/65_CC"/>
</dbReference>
<dbReference type="Proteomes" id="UP000261660">
    <property type="component" value="Unplaced"/>
</dbReference>
<dbReference type="InterPro" id="IPR000315">
    <property type="entry name" value="Znf_B-box"/>
</dbReference>
<dbReference type="InterPro" id="IPR027370">
    <property type="entry name" value="Znf-RING_euk"/>
</dbReference>